<dbReference type="Pfam" id="PF00557">
    <property type="entry name" value="Peptidase_M24"/>
    <property type="match status" value="1"/>
</dbReference>
<evidence type="ECO:0000256" key="2">
    <source>
        <dbReference type="ARBA" id="ARBA00022723"/>
    </source>
</evidence>
<keyword evidence="4" id="KW-0464">Manganese</keyword>
<dbReference type="SUPFAM" id="SSF55920">
    <property type="entry name" value="Creatinase/aminopeptidase"/>
    <property type="match status" value="1"/>
</dbReference>
<dbReference type="InterPro" id="IPR007865">
    <property type="entry name" value="Aminopep_P_N"/>
</dbReference>
<dbReference type="Pfam" id="PF05195">
    <property type="entry name" value="AMP_N"/>
    <property type="match status" value="1"/>
</dbReference>
<dbReference type="OrthoDB" id="10261878at2759"/>
<dbReference type="InterPro" id="IPR036005">
    <property type="entry name" value="Creatinase/aminopeptidase-like"/>
</dbReference>
<dbReference type="EMBL" id="JAEHOE010000033">
    <property type="protein sequence ID" value="KAG2494091.1"/>
    <property type="molecule type" value="Genomic_DNA"/>
</dbReference>
<dbReference type="InterPro" id="IPR029149">
    <property type="entry name" value="Creatin/AminoP/Spt16_N"/>
</dbReference>
<evidence type="ECO:0000259" key="6">
    <source>
        <dbReference type="SMART" id="SM01011"/>
    </source>
</evidence>
<dbReference type="Proteomes" id="UP000612055">
    <property type="component" value="Unassembled WGS sequence"/>
</dbReference>
<keyword evidence="2 5" id="KW-0479">Metal-binding</keyword>
<dbReference type="InterPro" id="IPR052433">
    <property type="entry name" value="X-Pro_dipept-like"/>
</dbReference>
<evidence type="ECO:0000313" key="7">
    <source>
        <dbReference type="EMBL" id="KAG2494091.1"/>
    </source>
</evidence>
<comment type="caution">
    <text evidence="7">The sequence shown here is derived from an EMBL/GenBank/DDBJ whole genome shotgun (WGS) entry which is preliminary data.</text>
</comment>
<evidence type="ECO:0000256" key="4">
    <source>
        <dbReference type="ARBA" id="ARBA00023211"/>
    </source>
</evidence>
<dbReference type="Gene3D" id="3.40.350.10">
    <property type="entry name" value="Creatinase/prolidase N-terminal domain"/>
    <property type="match status" value="1"/>
</dbReference>
<organism evidence="7 8">
    <name type="scientific">Edaphochlamys debaryana</name>
    <dbReference type="NCBI Taxonomy" id="47281"/>
    <lineage>
        <taxon>Eukaryota</taxon>
        <taxon>Viridiplantae</taxon>
        <taxon>Chlorophyta</taxon>
        <taxon>core chlorophytes</taxon>
        <taxon>Chlorophyceae</taxon>
        <taxon>CS clade</taxon>
        <taxon>Chlamydomonadales</taxon>
        <taxon>Chlamydomonadales incertae sedis</taxon>
        <taxon>Edaphochlamys</taxon>
    </lineage>
</organism>
<reference evidence="7" key="1">
    <citation type="journal article" date="2020" name="bioRxiv">
        <title>Comparative genomics of Chlamydomonas.</title>
        <authorList>
            <person name="Craig R.J."/>
            <person name="Hasan A.R."/>
            <person name="Ness R.W."/>
            <person name="Keightley P.D."/>
        </authorList>
    </citation>
    <scope>NUCLEOTIDE SEQUENCE</scope>
    <source>
        <strain evidence="7">CCAP 11/70</strain>
    </source>
</reference>
<dbReference type="SMART" id="SM01011">
    <property type="entry name" value="AMP_N"/>
    <property type="match status" value="1"/>
</dbReference>
<dbReference type="PROSITE" id="PS00491">
    <property type="entry name" value="PROLINE_PEPTIDASE"/>
    <property type="match status" value="1"/>
</dbReference>
<dbReference type="GO" id="GO:0006508">
    <property type="term" value="P:proteolysis"/>
    <property type="evidence" value="ECO:0007669"/>
    <property type="project" value="TreeGrafter"/>
</dbReference>
<evidence type="ECO:0000313" key="8">
    <source>
        <dbReference type="Proteomes" id="UP000612055"/>
    </source>
</evidence>
<comment type="cofactor">
    <cofactor evidence="1">
        <name>Mn(2+)</name>
        <dbReference type="ChEBI" id="CHEBI:29035"/>
    </cofactor>
</comment>
<proteinExistence type="inferred from homology"/>
<feature type="domain" description="Aminopeptidase P N-terminal" evidence="6">
    <location>
        <begin position="89"/>
        <end position="222"/>
    </location>
</feature>
<dbReference type="AlphaFoldDB" id="A0A835Y4N9"/>
<dbReference type="GO" id="GO:0070006">
    <property type="term" value="F:metalloaminopeptidase activity"/>
    <property type="evidence" value="ECO:0007669"/>
    <property type="project" value="InterPro"/>
</dbReference>
<comment type="similarity">
    <text evidence="5">Belongs to the peptidase M24B family.</text>
</comment>
<keyword evidence="3" id="KW-0378">Hydrolase</keyword>
<dbReference type="GO" id="GO:0030145">
    <property type="term" value="F:manganese ion binding"/>
    <property type="evidence" value="ECO:0007669"/>
    <property type="project" value="InterPro"/>
</dbReference>
<dbReference type="SUPFAM" id="SSF53092">
    <property type="entry name" value="Creatinase/prolidase N-terminal domain"/>
    <property type="match status" value="1"/>
</dbReference>
<evidence type="ECO:0000256" key="5">
    <source>
        <dbReference type="RuleBase" id="RU000590"/>
    </source>
</evidence>
<keyword evidence="8" id="KW-1185">Reference proteome</keyword>
<dbReference type="InterPro" id="IPR001131">
    <property type="entry name" value="Peptidase_M24B_aminopep-P_CS"/>
</dbReference>
<dbReference type="PANTHER" id="PTHR43226">
    <property type="entry name" value="XAA-PRO AMINOPEPTIDASE 3"/>
    <property type="match status" value="1"/>
</dbReference>
<dbReference type="InterPro" id="IPR000994">
    <property type="entry name" value="Pept_M24"/>
</dbReference>
<dbReference type="Gene3D" id="3.90.230.10">
    <property type="entry name" value="Creatinase/methionine aminopeptidase superfamily"/>
    <property type="match status" value="1"/>
</dbReference>
<sequence>MALASSSLRALGSARGADAAGWPCALPRSSAAAFASAAPHPGFASTGAVATRATARPAVSAPTAPPAISPAALAAAAADWSQQRFRVVPAAEQFRELRQKVCGEFLAGGLLYLEAGEAPPRNGSDVFHRHRSCSNFVYMTGCEQPGFAALVDAETGHFTLLVPRLPEEAAYWVGAVPSLEQLQAQYGADSVAYTDELKALLASRGGGRDVHALAGAGAERLKGVAPAGSRVTSDLLTACLDRCRAIKSDAEVACLLAANRASGAAHTDMWRACRPGLREYQLEAVFSLSSRCRGAPQAGYPPIVGSGPNAGVMHYEACDGLVAGHHLVLVDAGAEWRCYTADISRTFPASGRFEGASRDLYGAVLAAQYAALDVLAAPGEVTLQDADRASRAVLLEGLLGMGLVRREAASGSSWIEAALDLKLDRTFMPHGIGHHLGLDVHDVSDTGPVPKGPLRPGTVVTVEPGAYLIPPLLAKARADPKLAAFINLDACDALVRQGLGGVRIEDNVVLLDPASDPVVAAAVEGMADSDMGPVGGTAGTAGLYGRLYNLTMAAGVPKEMAAVEEVMLEDWRPAECMLGAPVV</sequence>
<evidence type="ECO:0000256" key="3">
    <source>
        <dbReference type="ARBA" id="ARBA00022801"/>
    </source>
</evidence>
<evidence type="ECO:0000256" key="1">
    <source>
        <dbReference type="ARBA" id="ARBA00001936"/>
    </source>
</evidence>
<protein>
    <recommendedName>
        <fullName evidence="6">Aminopeptidase P N-terminal domain-containing protein</fullName>
    </recommendedName>
</protein>
<dbReference type="PANTHER" id="PTHR43226:SF1">
    <property type="entry name" value="XAA-PRO DIPEPTIDASE"/>
    <property type="match status" value="1"/>
</dbReference>
<name>A0A835Y4N9_9CHLO</name>
<gene>
    <name evidence="7" type="ORF">HYH03_007730</name>
</gene>
<accession>A0A835Y4N9</accession>